<evidence type="ECO:0000256" key="1">
    <source>
        <dbReference type="ARBA" id="ARBA00022859"/>
    </source>
</evidence>
<dbReference type="InterPro" id="IPR003598">
    <property type="entry name" value="Ig_sub2"/>
</dbReference>
<dbReference type="InterPro" id="IPR013783">
    <property type="entry name" value="Ig-like_fold"/>
</dbReference>
<dbReference type="GO" id="GO:0019814">
    <property type="term" value="C:immunoglobulin complex"/>
    <property type="evidence" value="ECO:0007669"/>
    <property type="project" value="UniProtKB-KW"/>
</dbReference>
<dbReference type="InterPro" id="IPR007110">
    <property type="entry name" value="Ig-like_dom"/>
</dbReference>
<evidence type="ECO:0000256" key="3">
    <source>
        <dbReference type="ARBA" id="ARBA00043265"/>
    </source>
</evidence>
<dbReference type="SMART" id="SM00409">
    <property type="entry name" value="IG"/>
    <property type="match status" value="1"/>
</dbReference>
<comment type="caution">
    <text evidence="5">The sequence shown here is derived from an EMBL/GenBank/DDBJ whole genome shotgun (WGS) entry which is preliminary data.</text>
</comment>
<evidence type="ECO:0000313" key="6">
    <source>
        <dbReference type="Proteomes" id="UP000812440"/>
    </source>
</evidence>
<dbReference type="SMART" id="SM00406">
    <property type="entry name" value="IGv"/>
    <property type="match status" value="1"/>
</dbReference>
<proteinExistence type="predicted"/>
<accession>A0A8T2KLP7</accession>
<dbReference type="GO" id="GO:0005576">
    <property type="term" value="C:extracellular region"/>
    <property type="evidence" value="ECO:0007669"/>
    <property type="project" value="UniProtKB-ARBA"/>
</dbReference>
<dbReference type="InterPro" id="IPR003599">
    <property type="entry name" value="Ig_sub"/>
</dbReference>
<organism evidence="5 6">
    <name type="scientific">Hymenochirus boettgeri</name>
    <name type="common">Congo dwarf clawed frog</name>
    <dbReference type="NCBI Taxonomy" id="247094"/>
    <lineage>
        <taxon>Eukaryota</taxon>
        <taxon>Metazoa</taxon>
        <taxon>Chordata</taxon>
        <taxon>Craniata</taxon>
        <taxon>Vertebrata</taxon>
        <taxon>Euteleostomi</taxon>
        <taxon>Amphibia</taxon>
        <taxon>Batrachia</taxon>
        <taxon>Anura</taxon>
        <taxon>Pipoidea</taxon>
        <taxon>Pipidae</taxon>
        <taxon>Pipinae</taxon>
        <taxon>Hymenochirus</taxon>
    </lineage>
</organism>
<dbReference type="SMART" id="SM00408">
    <property type="entry name" value="IGc2"/>
    <property type="match status" value="1"/>
</dbReference>
<keyword evidence="3" id="KW-1280">Immunoglobulin</keyword>
<dbReference type="Pfam" id="PF07686">
    <property type="entry name" value="V-set"/>
    <property type="match status" value="1"/>
</dbReference>
<dbReference type="InterPro" id="IPR013106">
    <property type="entry name" value="Ig_V-set"/>
</dbReference>
<gene>
    <name evidence="5" type="ORF">GDO86_001603</name>
</gene>
<keyword evidence="1" id="KW-0391">Immunity</keyword>
<feature type="domain" description="Ig-like" evidence="4">
    <location>
        <begin position="1"/>
        <end position="99"/>
    </location>
</feature>
<evidence type="ECO:0000256" key="2">
    <source>
        <dbReference type="ARBA" id="ARBA00023130"/>
    </source>
</evidence>
<name>A0A8T2KLP7_9PIPI</name>
<reference evidence="5" key="1">
    <citation type="thesis" date="2020" institute="ProQuest LLC" country="789 East Eisenhower Parkway, Ann Arbor, MI, USA">
        <title>Comparative Genomics and Chromosome Evolution.</title>
        <authorList>
            <person name="Mudd A.B."/>
        </authorList>
    </citation>
    <scope>NUCLEOTIDE SEQUENCE</scope>
    <source>
        <strain evidence="5">Female2</strain>
        <tissue evidence="5">Blood</tissue>
    </source>
</reference>
<keyword evidence="2" id="KW-1064">Adaptive immunity</keyword>
<dbReference type="AlphaFoldDB" id="A0A8T2KLP7"/>
<evidence type="ECO:0000259" key="4">
    <source>
        <dbReference type="PROSITE" id="PS50835"/>
    </source>
</evidence>
<dbReference type="Gene3D" id="2.60.40.10">
    <property type="entry name" value="Immunoglobulins"/>
    <property type="match status" value="1"/>
</dbReference>
<sequence>MKKPGDTVKLTCKTSGYDFGSYAMHWVQQMPEKGLQWVGRIHTDTGETAYSPSCKERFKITKDNSIGTSFLEIISLKLEDTAIYYCARHNRKSKEKSIQKHLHP</sequence>
<dbReference type="InterPro" id="IPR050199">
    <property type="entry name" value="IgHV"/>
</dbReference>
<dbReference type="EMBL" id="JAACNH010000001">
    <property type="protein sequence ID" value="KAG8455481.1"/>
    <property type="molecule type" value="Genomic_DNA"/>
</dbReference>
<dbReference type="SUPFAM" id="SSF48726">
    <property type="entry name" value="Immunoglobulin"/>
    <property type="match status" value="1"/>
</dbReference>
<dbReference type="Proteomes" id="UP000812440">
    <property type="component" value="Chromosome 1"/>
</dbReference>
<dbReference type="PROSITE" id="PS50835">
    <property type="entry name" value="IG_LIKE"/>
    <property type="match status" value="1"/>
</dbReference>
<protein>
    <recommendedName>
        <fullName evidence="4">Ig-like domain-containing protein</fullName>
    </recommendedName>
</protein>
<dbReference type="PANTHER" id="PTHR23266">
    <property type="entry name" value="IMMUNOGLOBULIN HEAVY CHAIN"/>
    <property type="match status" value="1"/>
</dbReference>
<dbReference type="InterPro" id="IPR036179">
    <property type="entry name" value="Ig-like_dom_sf"/>
</dbReference>
<evidence type="ECO:0000313" key="5">
    <source>
        <dbReference type="EMBL" id="KAG8455481.1"/>
    </source>
</evidence>
<dbReference type="OrthoDB" id="9901223at2759"/>
<dbReference type="GO" id="GO:0002250">
    <property type="term" value="P:adaptive immune response"/>
    <property type="evidence" value="ECO:0007669"/>
    <property type="project" value="UniProtKB-KW"/>
</dbReference>
<keyword evidence="6" id="KW-1185">Reference proteome</keyword>